<protein>
    <submittedName>
        <fullName evidence="3">Uncharacterized protein</fullName>
    </submittedName>
</protein>
<gene>
    <name evidence="3" type="ORF">SAMN05444276_10637</name>
</gene>
<dbReference type="STRING" id="1545044.SAMN05444276_10637"/>
<name>A0A1H3BHQ8_9RHOB</name>
<feature type="signal peptide" evidence="2">
    <location>
        <begin position="1"/>
        <end position="27"/>
    </location>
</feature>
<keyword evidence="4" id="KW-1185">Reference proteome</keyword>
<organism evidence="3 4">
    <name type="scientific">Paracoccus sanguinis</name>
    <dbReference type="NCBI Taxonomy" id="1545044"/>
    <lineage>
        <taxon>Bacteria</taxon>
        <taxon>Pseudomonadati</taxon>
        <taxon>Pseudomonadota</taxon>
        <taxon>Alphaproteobacteria</taxon>
        <taxon>Rhodobacterales</taxon>
        <taxon>Paracoccaceae</taxon>
        <taxon>Paracoccus</taxon>
    </lineage>
</organism>
<dbReference type="AlphaFoldDB" id="A0A1H3BHQ8"/>
<dbReference type="RefSeq" id="WP_231572802.1">
    <property type="nucleotide sequence ID" value="NZ_FNNA01000006.1"/>
</dbReference>
<feature type="region of interest" description="Disordered" evidence="1">
    <location>
        <begin position="43"/>
        <end position="91"/>
    </location>
</feature>
<dbReference type="Proteomes" id="UP000182944">
    <property type="component" value="Unassembled WGS sequence"/>
</dbReference>
<feature type="compositionally biased region" description="Low complexity" evidence="1">
    <location>
        <begin position="59"/>
        <end position="75"/>
    </location>
</feature>
<sequence length="164" mass="16683">MSLRLRPGHHAAALLIAALLAAPAARADAPLFIVEPSQMPFDLGPGAPANQPARAANLPTAAGNSSGAPGNSSTTHANAPDNPANGPDGGRAIWAGDEVVGYYTRNGGTLNLFSRSGRRVAYRPRGGHTRSLFSPAGRWCGTVADSASGVAFGLTRTCAQALLD</sequence>
<evidence type="ECO:0000313" key="4">
    <source>
        <dbReference type="Proteomes" id="UP000182944"/>
    </source>
</evidence>
<accession>A0A1H3BHQ8</accession>
<proteinExistence type="predicted"/>
<evidence type="ECO:0000256" key="2">
    <source>
        <dbReference type="SAM" id="SignalP"/>
    </source>
</evidence>
<dbReference type="EMBL" id="FNNA01000006">
    <property type="protein sequence ID" value="SDX41520.1"/>
    <property type="molecule type" value="Genomic_DNA"/>
</dbReference>
<evidence type="ECO:0000256" key="1">
    <source>
        <dbReference type="SAM" id="MobiDB-lite"/>
    </source>
</evidence>
<reference evidence="4" key="1">
    <citation type="submission" date="2016-10" db="EMBL/GenBank/DDBJ databases">
        <authorList>
            <person name="Varghese N."/>
            <person name="Submissions S."/>
        </authorList>
    </citation>
    <scope>NUCLEOTIDE SEQUENCE [LARGE SCALE GENOMIC DNA]</scope>
    <source>
        <strain evidence="4">DSM 29303</strain>
    </source>
</reference>
<keyword evidence="2" id="KW-0732">Signal</keyword>
<evidence type="ECO:0000313" key="3">
    <source>
        <dbReference type="EMBL" id="SDX41520.1"/>
    </source>
</evidence>
<feature type="chain" id="PRO_5010370811" evidence="2">
    <location>
        <begin position="28"/>
        <end position="164"/>
    </location>
</feature>